<keyword evidence="1" id="KW-1133">Transmembrane helix</keyword>
<dbReference type="AlphaFoldDB" id="A0A1M5F865"/>
<dbReference type="GO" id="GO:0031992">
    <property type="term" value="F:energy transducer activity"/>
    <property type="evidence" value="ECO:0007669"/>
    <property type="project" value="TreeGrafter"/>
</dbReference>
<keyword evidence="1" id="KW-0812">Transmembrane</keyword>
<dbReference type="RefSeq" id="WP_073015999.1">
    <property type="nucleotide sequence ID" value="NZ_FQWF01000001.1"/>
</dbReference>
<evidence type="ECO:0000259" key="2">
    <source>
        <dbReference type="Pfam" id="PF03544"/>
    </source>
</evidence>
<dbReference type="SUPFAM" id="SSF74653">
    <property type="entry name" value="TolA/TonB C-terminal domain"/>
    <property type="match status" value="1"/>
</dbReference>
<dbReference type="Proteomes" id="UP000184020">
    <property type="component" value="Unassembled WGS sequence"/>
</dbReference>
<evidence type="ECO:0000313" key="3">
    <source>
        <dbReference type="EMBL" id="SHF87810.1"/>
    </source>
</evidence>
<dbReference type="InterPro" id="IPR037682">
    <property type="entry name" value="TonB_C"/>
</dbReference>
<dbReference type="InterPro" id="IPR051045">
    <property type="entry name" value="TonB-dependent_transducer"/>
</dbReference>
<name>A0A1M5F865_9FLAO</name>
<dbReference type="GO" id="GO:0055085">
    <property type="term" value="P:transmembrane transport"/>
    <property type="evidence" value="ECO:0007669"/>
    <property type="project" value="InterPro"/>
</dbReference>
<organism evidence="3 4">
    <name type="scientific">Flavobacterium micromati</name>
    <dbReference type="NCBI Taxonomy" id="229205"/>
    <lineage>
        <taxon>Bacteria</taxon>
        <taxon>Pseudomonadati</taxon>
        <taxon>Bacteroidota</taxon>
        <taxon>Flavobacteriia</taxon>
        <taxon>Flavobacteriales</taxon>
        <taxon>Flavobacteriaceae</taxon>
        <taxon>Flavobacterium</taxon>
    </lineage>
</organism>
<dbReference type="Pfam" id="PF03544">
    <property type="entry name" value="TonB_C"/>
    <property type="match status" value="1"/>
</dbReference>
<keyword evidence="4" id="KW-1185">Reference proteome</keyword>
<reference evidence="4" key="1">
    <citation type="submission" date="2016-11" db="EMBL/GenBank/DDBJ databases">
        <authorList>
            <person name="Varghese N."/>
            <person name="Submissions S."/>
        </authorList>
    </citation>
    <scope>NUCLEOTIDE SEQUENCE [LARGE SCALE GENOMIC DNA]</scope>
    <source>
        <strain evidence="4">DSM 17659</strain>
    </source>
</reference>
<dbReference type="PANTHER" id="PTHR33446:SF2">
    <property type="entry name" value="PROTEIN TONB"/>
    <property type="match status" value="1"/>
</dbReference>
<dbReference type="EMBL" id="FQWF01000001">
    <property type="protein sequence ID" value="SHF87810.1"/>
    <property type="molecule type" value="Genomic_DNA"/>
</dbReference>
<dbReference type="Gene3D" id="3.30.1150.10">
    <property type="match status" value="1"/>
</dbReference>
<accession>A0A1M5F865</accession>
<gene>
    <name evidence="3" type="ORF">SAMN05444372_1018</name>
</gene>
<feature type="domain" description="TonB C-terminal" evidence="2">
    <location>
        <begin position="196"/>
        <end position="260"/>
    </location>
</feature>
<sequence length="266" mass="29117">MKLDILKNQWLDIVFEGRNKAYGAYQLRKSNRKTTIKALIIGSVFFGLAVAAPVLINLIPKGEDKDMDRDIKLTAIKLPPKQEKPKLNVPPPPPPPPKVDQVKFVKPVVAKAEDVTEEPPKIIEIKEKKLGAVTIKGDPDAILTVEPVGTGKAAVVEAADDNTIYNTAGIEVKPDFPGGIEKFYKFVGSNYVTPEEEGLKGKVYVTFVVEKDGSLTDIKVIRDIGYGTGKEAIRVLKKSPRWAPGVQNGKPVRVLFSLPITIQSPD</sequence>
<evidence type="ECO:0000313" key="4">
    <source>
        <dbReference type="Proteomes" id="UP000184020"/>
    </source>
</evidence>
<dbReference type="GO" id="GO:0098797">
    <property type="term" value="C:plasma membrane protein complex"/>
    <property type="evidence" value="ECO:0007669"/>
    <property type="project" value="TreeGrafter"/>
</dbReference>
<feature type="transmembrane region" description="Helical" evidence="1">
    <location>
        <begin position="38"/>
        <end position="59"/>
    </location>
</feature>
<proteinExistence type="predicted"/>
<dbReference type="OrthoDB" id="1095452at2"/>
<dbReference type="PANTHER" id="PTHR33446">
    <property type="entry name" value="PROTEIN TONB-RELATED"/>
    <property type="match status" value="1"/>
</dbReference>
<dbReference type="STRING" id="229205.SAMN05444372_1018"/>
<protein>
    <submittedName>
        <fullName evidence="3">Outer membrane transport energization protein TonB</fullName>
    </submittedName>
</protein>
<evidence type="ECO:0000256" key="1">
    <source>
        <dbReference type="SAM" id="Phobius"/>
    </source>
</evidence>
<keyword evidence="1" id="KW-0472">Membrane</keyword>